<keyword evidence="1" id="KW-0812">Transmembrane</keyword>
<accession>D8JUQ6</accession>
<protein>
    <recommendedName>
        <fullName evidence="4">Lipoprotein</fullName>
    </recommendedName>
</protein>
<keyword evidence="1" id="KW-1133">Transmembrane helix</keyword>
<name>D8JUQ6_HYPDA</name>
<gene>
    <name evidence="2" type="ordered locus">Hden_2890</name>
</gene>
<dbReference type="STRING" id="582899.Hden_2890"/>
<reference evidence="3" key="1">
    <citation type="journal article" date="2011" name="J. Bacteriol.">
        <title>Genome sequences of eight morphologically diverse alphaproteobacteria.</title>
        <authorList>
            <consortium name="US DOE Joint Genome Institute"/>
            <person name="Brown P.J."/>
            <person name="Kysela D.T."/>
            <person name="Buechlein A."/>
            <person name="Hemmerich C."/>
            <person name="Brun Y.V."/>
        </authorList>
    </citation>
    <scope>NUCLEOTIDE SEQUENCE [LARGE SCALE GENOMIC DNA]</scope>
    <source>
        <strain evidence="3">ATCC 51888 / DSM 1869 / NCIB 11706 / TK 0415</strain>
    </source>
</reference>
<evidence type="ECO:0000313" key="3">
    <source>
        <dbReference type="Proteomes" id="UP000002033"/>
    </source>
</evidence>
<dbReference type="Proteomes" id="UP000002033">
    <property type="component" value="Chromosome"/>
</dbReference>
<dbReference type="EMBL" id="CP002083">
    <property type="protein sequence ID" value="ADJ24686.1"/>
    <property type="molecule type" value="Genomic_DNA"/>
</dbReference>
<organism evidence="2 3">
    <name type="scientific">Hyphomicrobium denitrificans (strain ATCC 51888 / DSM 1869 / NCIMB 11706 / TK 0415)</name>
    <dbReference type="NCBI Taxonomy" id="582899"/>
    <lineage>
        <taxon>Bacteria</taxon>
        <taxon>Pseudomonadati</taxon>
        <taxon>Pseudomonadota</taxon>
        <taxon>Alphaproteobacteria</taxon>
        <taxon>Hyphomicrobiales</taxon>
        <taxon>Hyphomicrobiaceae</taxon>
        <taxon>Hyphomicrobium</taxon>
    </lineage>
</organism>
<evidence type="ECO:0000313" key="2">
    <source>
        <dbReference type="EMBL" id="ADJ24686.1"/>
    </source>
</evidence>
<keyword evidence="1" id="KW-0472">Membrane</keyword>
<dbReference type="eggNOG" id="ENOG503349C">
    <property type="taxonomic scope" value="Bacteria"/>
</dbReference>
<sequence length="233" mass="24102">MQNSSPQHLWDRDAGLARSRMTPVSVAALVVTGFSALALGGCGMSSLTSGLGGGMFGGGSSGSQVSTVSEDQLLDAAKSSDSSATGSTNIGEIEAGCPRLRIAPRDNYITFYEQGHVGDAMSVTQRGEITKTARECQVEPGRVVVKYGFSGRVLLGPKGQAGALTLPVAVIVNNSKRDRVAADTMKIDVNIGADKPISYFSAVHTISFAIPEGSRPGEFELVIGFDSRASGSG</sequence>
<dbReference type="KEGG" id="hdn:Hden_2890"/>
<keyword evidence="3" id="KW-1185">Reference proteome</keyword>
<dbReference type="HOGENOM" id="CLU_1188667_0_0_5"/>
<dbReference type="AlphaFoldDB" id="D8JUQ6"/>
<feature type="transmembrane region" description="Helical" evidence="1">
    <location>
        <begin position="21"/>
        <end position="41"/>
    </location>
</feature>
<dbReference type="OrthoDB" id="7678486at2"/>
<evidence type="ECO:0008006" key="4">
    <source>
        <dbReference type="Google" id="ProtNLM"/>
    </source>
</evidence>
<evidence type="ECO:0000256" key="1">
    <source>
        <dbReference type="SAM" id="Phobius"/>
    </source>
</evidence>
<proteinExistence type="predicted"/>